<evidence type="ECO:0000313" key="3">
    <source>
        <dbReference type="EMBL" id="CAN90842.1"/>
    </source>
</evidence>
<dbReference type="HOGENOM" id="CLU_1634294_0_0_7"/>
<dbReference type="EMBL" id="AM746676">
    <property type="protein sequence ID" value="CAN90842.1"/>
    <property type="molecule type" value="Genomic_DNA"/>
</dbReference>
<keyword evidence="2" id="KW-0732">Signal</keyword>
<gene>
    <name evidence="3" type="ordered locus">sce0685</name>
</gene>
<dbReference type="BioCyc" id="SCEL448385:SCE_RS03585-MONOMER"/>
<keyword evidence="4" id="KW-1185">Reference proteome</keyword>
<organism evidence="3 4">
    <name type="scientific">Sorangium cellulosum (strain So ce56)</name>
    <name type="common">Polyangium cellulosum (strain So ce56)</name>
    <dbReference type="NCBI Taxonomy" id="448385"/>
    <lineage>
        <taxon>Bacteria</taxon>
        <taxon>Pseudomonadati</taxon>
        <taxon>Myxococcota</taxon>
        <taxon>Polyangia</taxon>
        <taxon>Polyangiales</taxon>
        <taxon>Polyangiaceae</taxon>
        <taxon>Sorangium</taxon>
    </lineage>
</organism>
<name>A9ENC1_SORC5</name>
<evidence type="ECO:0000313" key="4">
    <source>
        <dbReference type="Proteomes" id="UP000002139"/>
    </source>
</evidence>
<dbReference type="KEGG" id="scl:sce0685"/>
<reference evidence="3 4" key="1">
    <citation type="journal article" date="2007" name="Nat. Biotechnol.">
        <title>Complete genome sequence of the myxobacterium Sorangium cellulosum.</title>
        <authorList>
            <person name="Schneiker S."/>
            <person name="Perlova O."/>
            <person name="Kaiser O."/>
            <person name="Gerth K."/>
            <person name="Alici A."/>
            <person name="Altmeyer M.O."/>
            <person name="Bartels D."/>
            <person name="Bekel T."/>
            <person name="Beyer S."/>
            <person name="Bode E."/>
            <person name="Bode H.B."/>
            <person name="Bolten C.J."/>
            <person name="Choudhuri J.V."/>
            <person name="Doss S."/>
            <person name="Elnakady Y.A."/>
            <person name="Frank B."/>
            <person name="Gaigalat L."/>
            <person name="Goesmann A."/>
            <person name="Groeger C."/>
            <person name="Gross F."/>
            <person name="Jelsbak L."/>
            <person name="Jelsbak L."/>
            <person name="Kalinowski J."/>
            <person name="Kegler C."/>
            <person name="Knauber T."/>
            <person name="Konietzny S."/>
            <person name="Kopp M."/>
            <person name="Krause L."/>
            <person name="Krug D."/>
            <person name="Linke B."/>
            <person name="Mahmud T."/>
            <person name="Martinez-Arias R."/>
            <person name="McHardy A.C."/>
            <person name="Merai M."/>
            <person name="Meyer F."/>
            <person name="Mormann S."/>
            <person name="Munoz-Dorado J."/>
            <person name="Perez J."/>
            <person name="Pradella S."/>
            <person name="Rachid S."/>
            <person name="Raddatz G."/>
            <person name="Rosenau F."/>
            <person name="Rueckert C."/>
            <person name="Sasse F."/>
            <person name="Scharfe M."/>
            <person name="Schuster S.C."/>
            <person name="Suen G."/>
            <person name="Treuner-Lange A."/>
            <person name="Velicer G.J."/>
            <person name="Vorholter F.-J."/>
            <person name="Weissman K.J."/>
            <person name="Welch R.D."/>
            <person name="Wenzel S.C."/>
            <person name="Whitworth D.E."/>
            <person name="Wilhelm S."/>
            <person name="Wittmann C."/>
            <person name="Bloecker H."/>
            <person name="Puehler A."/>
            <person name="Mueller R."/>
        </authorList>
    </citation>
    <scope>NUCLEOTIDE SEQUENCE [LARGE SCALE GENOMIC DNA]</scope>
    <source>
        <strain evidence="4">So ce56</strain>
    </source>
</reference>
<proteinExistence type="predicted"/>
<feature type="compositionally biased region" description="Low complexity" evidence="1">
    <location>
        <begin position="41"/>
        <end position="63"/>
    </location>
</feature>
<dbReference type="Proteomes" id="UP000002139">
    <property type="component" value="Chromosome"/>
</dbReference>
<sequence length="174" mass="17845">MSPMKVGGTHLITVAAFLACGCASSSPPAPSTPASLGGGAPVASVAQPAAPAGDTAAAGPAGPRSRRYPLEELRRVARVASARCKKANASSDSACLLTEATPFLKYRPEDPDCRYVSGTALSVAECSDFEEGCQSVDAKDLDHQLAALQTAGKDCNREPTDSERAELLKLLGAK</sequence>
<accession>A9ENC1</accession>
<evidence type="ECO:0000256" key="1">
    <source>
        <dbReference type="SAM" id="MobiDB-lite"/>
    </source>
</evidence>
<feature type="region of interest" description="Disordered" evidence="1">
    <location>
        <begin position="23"/>
        <end position="69"/>
    </location>
</feature>
<protein>
    <recommendedName>
        <fullName evidence="5">Secreted protein</fullName>
    </recommendedName>
</protein>
<evidence type="ECO:0008006" key="5">
    <source>
        <dbReference type="Google" id="ProtNLM"/>
    </source>
</evidence>
<feature type="chain" id="PRO_5002734739" description="Secreted protein" evidence="2">
    <location>
        <begin position="26"/>
        <end position="174"/>
    </location>
</feature>
<dbReference type="PROSITE" id="PS51257">
    <property type="entry name" value="PROKAR_LIPOPROTEIN"/>
    <property type="match status" value="1"/>
</dbReference>
<dbReference type="AlphaFoldDB" id="A9ENC1"/>
<evidence type="ECO:0000256" key="2">
    <source>
        <dbReference type="SAM" id="SignalP"/>
    </source>
</evidence>
<feature type="signal peptide" evidence="2">
    <location>
        <begin position="1"/>
        <end position="25"/>
    </location>
</feature>